<feature type="region of interest" description="Disordered" evidence="1">
    <location>
        <begin position="1"/>
        <end position="67"/>
    </location>
</feature>
<dbReference type="RefSeq" id="XP_044675281.1">
    <property type="nucleotide sequence ID" value="XM_044830365.1"/>
</dbReference>
<dbReference type="Proteomes" id="UP000827133">
    <property type="component" value="Unassembled WGS sequence"/>
</dbReference>
<feature type="compositionally biased region" description="Basic and acidic residues" evidence="1">
    <location>
        <begin position="192"/>
        <end position="207"/>
    </location>
</feature>
<dbReference type="EMBL" id="JAHBCI010000010">
    <property type="protein sequence ID" value="KAG9496281.1"/>
    <property type="molecule type" value="Genomic_DNA"/>
</dbReference>
<evidence type="ECO:0000256" key="1">
    <source>
        <dbReference type="SAM" id="MobiDB-lite"/>
    </source>
</evidence>
<feature type="compositionally biased region" description="Acidic residues" evidence="1">
    <location>
        <begin position="1"/>
        <end position="13"/>
    </location>
</feature>
<dbReference type="GeneID" id="68320723"/>
<keyword evidence="3" id="KW-1185">Reference proteome</keyword>
<evidence type="ECO:0000313" key="3">
    <source>
        <dbReference type="Proteomes" id="UP000827133"/>
    </source>
</evidence>
<accession>A0A9P8IHI2</accession>
<feature type="compositionally biased region" description="Acidic residues" evidence="1">
    <location>
        <begin position="35"/>
        <end position="45"/>
    </location>
</feature>
<feature type="compositionally biased region" description="Polar residues" evidence="1">
    <location>
        <begin position="172"/>
        <end position="182"/>
    </location>
</feature>
<sequence length="243" mass="27292">MSLADENMDEEPEQSFVDSTECLVSDRGSRLAESPDSDDDRDDIGDALARGAMESESRHTSAYLSQRMPHHIYTEMHFRRRSTSISPGYGTPTGRINAEEDEDSDIYGDGNVGPFYSRHPSEESDTAHSRRDLGDSPVKSWEYSDLVNGRTTIPPSDDEESLGENNDHYQMDETSSEASSRQGVDATVNEEDIIRFDEPSTSRERVGSSEQRTQQAMAIAARQTNAAWRNTFREHSEEVDELL</sequence>
<comment type="caution">
    <text evidence="2">The sequence shown here is derived from an EMBL/GenBank/DDBJ whole genome shotgun (WGS) entry which is preliminary data.</text>
</comment>
<protein>
    <submittedName>
        <fullName evidence="2">Uncharacterized protein</fullName>
    </submittedName>
</protein>
<dbReference type="KEGG" id="fmu:J7337_012867"/>
<feature type="region of interest" description="Disordered" evidence="1">
    <location>
        <begin position="80"/>
        <end position="213"/>
    </location>
</feature>
<reference evidence="2" key="1">
    <citation type="journal article" date="2021" name="Mol. Plant Microbe Interact.">
        <title>Telomere to telomere genome assembly of Fusarium musae F31, causal agent of crown rot disease of banana.</title>
        <authorList>
            <person name="Degradi L."/>
            <person name="Tava V."/>
            <person name="Kunova A."/>
            <person name="Cortesi P."/>
            <person name="Saracchi M."/>
            <person name="Pasquali M."/>
        </authorList>
    </citation>
    <scope>NUCLEOTIDE SEQUENCE</scope>
    <source>
        <strain evidence="2">F31</strain>
    </source>
</reference>
<proteinExistence type="predicted"/>
<name>A0A9P8IHI2_9HYPO</name>
<dbReference type="AlphaFoldDB" id="A0A9P8IHI2"/>
<feature type="compositionally biased region" description="Basic and acidic residues" evidence="1">
    <location>
        <begin position="119"/>
        <end position="134"/>
    </location>
</feature>
<evidence type="ECO:0000313" key="2">
    <source>
        <dbReference type="EMBL" id="KAG9496281.1"/>
    </source>
</evidence>
<gene>
    <name evidence="2" type="ORF">J7337_012867</name>
</gene>
<organism evidence="2 3">
    <name type="scientific">Fusarium musae</name>
    <dbReference type="NCBI Taxonomy" id="1042133"/>
    <lineage>
        <taxon>Eukaryota</taxon>
        <taxon>Fungi</taxon>
        <taxon>Dikarya</taxon>
        <taxon>Ascomycota</taxon>
        <taxon>Pezizomycotina</taxon>
        <taxon>Sordariomycetes</taxon>
        <taxon>Hypocreomycetidae</taxon>
        <taxon>Hypocreales</taxon>
        <taxon>Nectriaceae</taxon>
        <taxon>Fusarium</taxon>
    </lineage>
</organism>